<reference evidence="2" key="1">
    <citation type="journal article" date="2019" name="Int. J. Syst. Evol. Microbiol.">
        <title>The Global Catalogue of Microorganisms (GCM) 10K type strain sequencing project: providing services to taxonomists for standard genome sequencing and annotation.</title>
        <authorList>
            <consortium name="The Broad Institute Genomics Platform"/>
            <consortium name="The Broad Institute Genome Sequencing Center for Infectious Disease"/>
            <person name="Wu L."/>
            <person name="Ma J."/>
        </authorList>
    </citation>
    <scope>NUCLEOTIDE SEQUENCE [LARGE SCALE GENOMIC DNA]</scope>
    <source>
        <strain evidence="2">JCM 3380</strain>
    </source>
</reference>
<gene>
    <name evidence="1" type="ORF">GCM10010492_54130</name>
</gene>
<dbReference type="InterPro" id="IPR004981">
    <property type="entry name" value="Trp_2_3_dOase"/>
</dbReference>
<name>A0ABP3E2S1_9PSEU</name>
<dbReference type="Proteomes" id="UP001500416">
    <property type="component" value="Unassembled WGS sequence"/>
</dbReference>
<dbReference type="PANTHER" id="PTHR10138:SF0">
    <property type="entry name" value="TRYPTOPHAN 2,3-DIOXYGENASE"/>
    <property type="match status" value="1"/>
</dbReference>
<proteinExistence type="predicted"/>
<protein>
    <submittedName>
        <fullName evidence="1">Tryptophan 2,3-dioxygenase family protein</fullName>
    </submittedName>
</protein>
<evidence type="ECO:0000313" key="1">
    <source>
        <dbReference type="EMBL" id="GAA0247599.1"/>
    </source>
</evidence>
<comment type="caution">
    <text evidence="1">The sequence shown here is derived from an EMBL/GenBank/DDBJ whole genome shotgun (WGS) entry which is preliminary data.</text>
</comment>
<sequence length="236" mass="25979">MRPAAMTGLTYADYLRMDDLLSLQSPRTPHTADRAVVLAEQFFIITHQASELWLKQIASDLDAAAEALRPPHQPEDLELSAEFLARTVELLRVLHEQLAALEKLPVRYFAEFRPYLAGASGAQSAQFRVLAGLLGNDRGGGSLYQAYRSAAEHLGLSVAEVCARGVGAGVLHRLAEALLDIGNGYWRWKVTHLALVSRMIDQRDGTGGTSGAGHLARRIALPFPELRRLRSLRYPD</sequence>
<dbReference type="SUPFAM" id="SSF140959">
    <property type="entry name" value="Indolic compounds 2,3-dioxygenase-like"/>
    <property type="match status" value="1"/>
</dbReference>
<accession>A0ABP3E2S1</accession>
<evidence type="ECO:0000313" key="2">
    <source>
        <dbReference type="Proteomes" id="UP001500416"/>
    </source>
</evidence>
<dbReference type="InterPro" id="IPR037217">
    <property type="entry name" value="Trp/Indoleamine_2_3_dOase-like"/>
</dbReference>
<dbReference type="Pfam" id="PF03301">
    <property type="entry name" value="Trp_dioxygenase"/>
    <property type="match status" value="2"/>
</dbReference>
<dbReference type="PANTHER" id="PTHR10138">
    <property type="entry name" value="TRYPTOPHAN 2,3-DIOXYGENASE"/>
    <property type="match status" value="1"/>
</dbReference>
<dbReference type="EMBL" id="BAAABU010000015">
    <property type="protein sequence ID" value="GAA0247599.1"/>
    <property type="molecule type" value="Genomic_DNA"/>
</dbReference>
<organism evidence="1 2">
    <name type="scientific">Saccharothrix mutabilis subsp. mutabilis</name>
    <dbReference type="NCBI Taxonomy" id="66855"/>
    <lineage>
        <taxon>Bacteria</taxon>
        <taxon>Bacillati</taxon>
        <taxon>Actinomycetota</taxon>
        <taxon>Actinomycetes</taxon>
        <taxon>Pseudonocardiales</taxon>
        <taxon>Pseudonocardiaceae</taxon>
        <taxon>Saccharothrix</taxon>
    </lineage>
</organism>
<keyword evidence="2" id="KW-1185">Reference proteome</keyword>
<dbReference type="Gene3D" id="1.20.58.480">
    <property type="match status" value="2"/>
</dbReference>